<feature type="compositionally biased region" description="Low complexity" evidence="1">
    <location>
        <begin position="66"/>
        <end position="85"/>
    </location>
</feature>
<dbReference type="OrthoDB" id="5288142at2759"/>
<feature type="region of interest" description="Disordered" evidence="1">
    <location>
        <begin position="63"/>
        <end position="87"/>
    </location>
</feature>
<dbReference type="Proteomes" id="UP000443090">
    <property type="component" value="Unassembled WGS sequence"/>
</dbReference>
<organism evidence="2 3">
    <name type="scientific">Lachnellula occidentalis</name>
    <dbReference type="NCBI Taxonomy" id="215460"/>
    <lineage>
        <taxon>Eukaryota</taxon>
        <taxon>Fungi</taxon>
        <taxon>Dikarya</taxon>
        <taxon>Ascomycota</taxon>
        <taxon>Pezizomycotina</taxon>
        <taxon>Leotiomycetes</taxon>
        <taxon>Helotiales</taxon>
        <taxon>Lachnaceae</taxon>
        <taxon>Lachnellula</taxon>
    </lineage>
</organism>
<protein>
    <submittedName>
        <fullName evidence="2">Uncharacterized protein</fullName>
    </submittedName>
</protein>
<feature type="compositionally biased region" description="Low complexity" evidence="1">
    <location>
        <begin position="153"/>
        <end position="164"/>
    </location>
</feature>
<evidence type="ECO:0000256" key="1">
    <source>
        <dbReference type="SAM" id="MobiDB-lite"/>
    </source>
</evidence>
<accession>A0A8H8RX95</accession>
<proteinExistence type="predicted"/>
<name>A0A8H8RX95_9HELO</name>
<feature type="region of interest" description="Disordered" evidence="1">
    <location>
        <begin position="111"/>
        <end position="182"/>
    </location>
</feature>
<dbReference type="EMBL" id="QGMI01000330">
    <property type="protein sequence ID" value="TVY42430.1"/>
    <property type="molecule type" value="Genomic_DNA"/>
</dbReference>
<reference evidence="2 3" key="1">
    <citation type="submission" date="2018-05" db="EMBL/GenBank/DDBJ databases">
        <title>Genome sequencing and assembly of the regulated plant pathogen Lachnellula willkommii and related sister species for the development of diagnostic species identification markers.</title>
        <authorList>
            <person name="Giroux E."/>
            <person name="Bilodeau G."/>
        </authorList>
    </citation>
    <scope>NUCLEOTIDE SEQUENCE [LARGE SCALE GENOMIC DNA]</scope>
    <source>
        <strain evidence="2 3">CBS 160.35</strain>
    </source>
</reference>
<feature type="compositionally biased region" description="Polar residues" evidence="1">
    <location>
        <begin position="660"/>
        <end position="670"/>
    </location>
</feature>
<feature type="compositionally biased region" description="Basic and acidic residues" evidence="1">
    <location>
        <begin position="317"/>
        <end position="327"/>
    </location>
</feature>
<feature type="region of interest" description="Disordered" evidence="1">
    <location>
        <begin position="1"/>
        <end position="42"/>
    </location>
</feature>
<feature type="region of interest" description="Disordered" evidence="1">
    <location>
        <begin position="869"/>
        <end position="895"/>
    </location>
</feature>
<feature type="region of interest" description="Disordered" evidence="1">
    <location>
        <begin position="298"/>
        <end position="333"/>
    </location>
</feature>
<feature type="compositionally biased region" description="Basic and acidic residues" evidence="1">
    <location>
        <begin position="953"/>
        <end position="963"/>
    </location>
</feature>
<comment type="caution">
    <text evidence="2">The sequence shown here is derived from an EMBL/GenBank/DDBJ whole genome shotgun (WGS) entry which is preliminary data.</text>
</comment>
<feature type="compositionally biased region" description="Basic and acidic residues" evidence="1">
    <location>
        <begin position="869"/>
        <end position="885"/>
    </location>
</feature>
<keyword evidence="3" id="KW-1185">Reference proteome</keyword>
<evidence type="ECO:0000313" key="3">
    <source>
        <dbReference type="Proteomes" id="UP000443090"/>
    </source>
</evidence>
<feature type="region of interest" description="Disordered" evidence="1">
    <location>
        <begin position="953"/>
        <end position="994"/>
    </location>
</feature>
<feature type="compositionally biased region" description="Low complexity" evidence="1">
    <location>
        <begin position="303"/>
        <end position="316"/>
    </location>
</feature>
<feature type="compositionally biased region" description="Basic and acidic residues" evidence="1">
    <location>
        <begin position="10"/>
        <end position="31"/>
    </location>
</feature>
<evidence type="ECO:0000313" key="2">
    <source>
        <dbReference type="EMBL" id="TVY42430.1"/>
    </source>
</evidence>
<gene>
    <name evidence="2" type="ORF">LOCC1_G007002</name>
</gene>
<sequence>MAYNAVGQIDHAHDDQSDSDYDHDHDHDHDSTGPAPASAYGSLASPVFAPRLSASLGLFLDDPQNTSSSHSQNISSSTGTSTSPSANGLAHMVQSITSRSTKTSASYEMVDGDDFADDAPISPTSIYEKGDSNPVGGGGLNENTHTATPGPPSASASPSGPVVPLHMPQPRRRSPATTTASIPDTVARKISVRKGALQHPTPDLQVLQGAYTGNIEHLERSAERLSMTSSIQNAIKDLNDEQKRSDSRRSSLLSNQGMAAITRQVSNNSSILEVNSAARSGGYSPAGFMMSPLGSFTTGGGVKRSASKSSKTSRFGSRPEPEMEGRPLDSFVNLPSIPTNSPMMSMSMSIDEQDEGSATLTRPVVDLLERSNGARRPTTSASNTYEQGEKMFADFDGVHHYEVDHSEPPETPEHQQQGASGYDLNISENAQRRVSGYELDHPDNVQRRLSSGTELDMAPRSVSFANDLDIAQRRISAGNRLTAASTARPQSYADPDSGQEMVYYPAPVPMMLNLPQKLSKAPNAMARNKRRTQVMSNIPPAARQSAIWLPDVLEDEPNFAEDMGVHDMEYVPQHQRMTMGGRRSTQDLSKLPPQLRASTFFDLPAPEQKVEMKEQSAVATLDSILDASAHAPVSAFTDHAYAGHLGAEVYGQPEFKRNSRSSTQLLQAPTNLPKKRTSSFNLLRGRRASSNDLEPNKLKKRASTMSGGLDEANIKAVTGEDEDESKDTTPFNGSENDPHSRVVSGNFGLKGEDGEESSEDEGQRDYEEYHGAPTTLLAELHLRKQQQKKRIQPLATAYPNGMHSTLLQLDAVAQVEQRSRKQKRVNLAWEDPSAQELVDEADDEDVPLAMLYSKKEAEINRPIGLMERRHMEDNEPLSRRRDRLQGRPPGAGRASTMMNLATSAAAPEEEGETLAQRIRRLKEGETANDLPAARPVSGDFASEMLSQFGDLKVEPAGKGKETESVAPEDETLGQRRKRLQAERDARAEEVGSQLNKRRSMADILQAHPSAGAGLHTARYEKPVGGLLGMHEKAKGQRASTMHNLEASHAFPSRVPAGGRQSGFVNVGQGGGIPQQQQNYNANAYGGQFPQPSLGFNNPQQNMMPFGNPYAAMGYNPNAMAMNMNMNMAWNPMMGAAPLNQGQVDMVERWRQSVMQ</sequence>
<feature type="compositionally biased region" description="Basic and acidic residues" evidence="1">
    <location>
        <begin position="979"/>
        <end position="989"/>
    </location>
</feature>
<dbReference type="AlphaFoldDB" id="A0A8H8RX95"/>
<feature type="region of interest" description="Disordered" evidence="1">
    <location>
        <begin position="656"/>
        <end position="765"/>
    </location>
</feature>